<dbReference type="SMART" id="SM00822">
    <property type="entry name" value="PKS_KR"/>
    <property type="match status" value="1"/>
</dbReference>
<dbReference type="InterPro" id="IPR015083">
    <property type="entry name" value="NorB/c/GfsB-D-like_docking"/>
</dbReference>
<dbReference type="RefSeq" id="WP_201876593.1">
    <property type="nucleotide sequence ID" value="NZ_JAERRF010000012.1"/>
</dbReference>
<dbReference type="SMART" id="SM00827">
    <property type="entry name" value="PKS_AT"/>
    <property type="match status" value="2"/>
</dbReference>
<dbReference type="SUPFAM" id="SSF53901">
    <property type="entry name" value="Thiolase-like"/>
    <property type="match status" value="2"/>
</dbReference>
<accession>A0ABS1NGC6</accession>
<keyword evidence="7" id="KW-0012">Acyltransferase</keyword>
<dbReference type="InterPro" id="IPR016039">
    <property type="entry name" value="Thiolase-like"/>
</dbReference>
<dbReference type="Gene3D" id="1.10.1200.10">
    <property type="entry name" value="ACP-like"/>
    <property type="match status" value="1"/>
</dbReference>
<keyword evidence="4" id="KW-0808">Transferase</keyword>
<dbReference type="Gene3D" id="3.40.47.10">
    <property type="match status" value="2"/>
</dbReference>
<dbReference type="Pfam" id="PF18369">
    <property type="entry name" value="PKS_DE"/>
    <property type="match status" value="2"/>
</dbReference>
<dbReference type="NCBIfam" id="NF045894">
    <property type="entry name" value="PKS_plus_SDR"/>
    <property type="match status" value="1"/>
</dbReference>
<evidence type="ECO:0000259" key="9">
    <source>
        <dbReference type="PROSITE" id="PS50075"/>
    </source>
</evidence>
<dbReference type="CDD" id="cd08952">
    <property type="entry name" value="KR_1_SDR_x"/>
    <property type="match status" value="1"/>
</dbReference>
<dbReference type="SUPFAM" id="SSF52151">
    <property type="entry name" value="FabD/lysophospholipase-like"/>
    <property type="match status" value="2"/>
</dbReference>
<keyword evidence="8" id="KW-0175">Coiled coil</keyword>
<dbReference type="SUPFAM" id="SSF55048">
    <property type="entry name" value="Probable ACP-binding domain of malonyl-CoA ACP transacylase"/>
    <property type="match status" value="2"/>
</dbReference>
<evidence type="ECO:0000256" key="5">
    <source>
        <dbReference type="ARBA" id="ARBA00023194"/>
    </source>
</evidence>
<evidence type="ECO:0000256" key="2">
    <source>
        <dbReference type="ARBA" id="ARBA00022450"/>
    </source>
</evidence>
<dbReference type="Pfam" id="PF02801">
    <property type="entry name" value="Ketoacyl-synt_C"/>
    <property type="match status" value="2"/>
</dbReference>
<keyword evidence="6" id="KW-0511">Multifunctional enzyme</keyword>
<dbReference type="SMART" id="SM01294">
    <property type="entry name" value="PKS_PP_betabranch"/>
    <property type="match status" value="1"/>
</dbReference>
<comment type="cofactor">
    <cofactor evidence="1">
        <name>pantetheine 4'-phosphate</name>
        <dbReference type="ChEBI" id="CHEBI:47942"/>
    </cofactor>
</comment>
<dbReference type="Gene3D" id="3.40.366.10">
    <property type="entry name" value="Malonyl-Coenzyme A Acyl Carrier Protein, domain 2"/>
    <property type="match status" value="2"/>
</dbReference>
<evidence type="ECO:0000256" key="7">
    <source>
        <dbReference type="ARBA" id="ARBA00023315"/>
    </source>
</evidence>
<dbReference type="InterPro" id="IPR014043">
    <property type="entry name" value="Acyl_transferase_dom"/>
</dbReference>
<dbReference type="InterPro" id="IPR036291">
    <property type="entry name" value="NAD(P)-bd_dom_sf"/>
</dbReference>
<evidence type="ECO:0000256" key="1">
    <source>
        <dbReference type="ARBA" id="ARBA00001957"/>
    </source>
</evidence>
<dbReference type="InterPro" id="IPR036736">
    <property type="entry name" value="ACP-like_sf"/>
</dbReference>
<evidence type="ECO:0000256" key="8">
    <source>
        <dbReference type="SAM" id="Coils"/>
    </source>
</evidence>
<evidence type="ECO:0000256" key="3">
    <source>
        <dbReference type="ARBA" id="ARBA00022553"/>
    </source>
</evidence>
<keyword evidence="12" id="KW-1185">Reference proteome</keyword>
<dbReference type="InterPro" id="IPR050091">
    <property type="entry name" value="PKS_NRPS_Biosynth_Enz"/>
</dbReference>
<dbReference type="SMART" id="SM00823">
    <property type="entry name" value="PKS_PP"/>
    <property type="match status" value="1"/>
</dbReference>
<dbReference type="InterPro" id="IPR057326">
    <property type="entry name" value="KR_dom"/>
</dbReference>
<dbReference type="InterPro" id="IPR036299">
    <property type="entry name" value="Polyketide_synth_docking_sf"/>
</dbReference>
<dbReference type="Gene3D" id="3.40.50.11460">
    <property type="match status" value="1"/>
</dbReference>
<keyword evidence="3" id="KW-0597">Phosphoprotein</keyword>
<dbReference type="PROSITE" id="PS00012">
    <property type="entry name" value="PHOSPHOPANTETHEINE"/>
    <property type="match status" value="1"/>
</dbReference>
<dbReference type="PROSITE" id="PS50075">
    <property type="entry name" value="CARRIER"/>
    <property type="match status" value="1"/>
</dbReference>
<dbReference type="Gene3D" id="3.30.70.3290">
    <property type="match status" value="2"/>
</dbReference>
<dbReference type="Gene3D" id="3.40.50.720">
    <property type="entry name" value="NAD(P)-binding Rossmann-like Domain"/>
    <property type="match status" value="1"/>
</dbReference>
<dbReference type="InterPro" id="IPR009081">
    <property type="entry name" value="PP-bd_ACP"/>
</dbReference>
<feature type="domain" description="Carrier" evidence="9">
    <location>
        <begin position="1451"/>
        <end position="1526"/>
    </location>
</feature>
<dbReference type="InterPro" id="IPR020841">
    <property type="entry name" value="PKS_Beta-ketoAc_synthase_dom"/>
</dbReference>
<keyword evidence="2" id="KW-0596">Phosphopantetheine</keyword>
<evidence type="ECO:0000313" key="11">
    <source>
        <dbReference type="EMBL" id="MBL1099167.1"/>
    </source>
</evidence>
<dbReference type="SMART" id="SM00825">
    <property type="entry name" value="PKS_KS"/>
    <property type="match status" value="2"/>
</dbReference>
<dbReference type="Pfam" id="PF16197">
    <property type="entry name" value="KAsynt_C_assoc"/>
    <property type="match status" value="2"/>
</dbReference>
<dbReference type="InterPro" id="IPR016035">
    <property type="entry name" value="Acyl_Trfase/lysoPLipase"/>
</dbReference>
<reference evidence="11 12" key="1">
    <citation type="submission" date="2021-01" db="EMBL/GenBank/DDBJ databases">
        <title>WGS of actinomycetes isolated from Thailand.</title>
        <authorList>
            <person name="Thawai C."/>
        </authorList>
    </citation>
    <scope>NUCLEOTIDE SEQUENCE [LARGE SCALE GENOMIC DNA]</scope>
    <source>
        <strain evidence="11 12">CA1R205</strain>
    </source>
</reference>
<dbReference type="Proteomes" id="UP000634229">
    <property type="component" value="Unassembled WGS sequence"/>
</dbReference>
<dbReference type="InterPro" id="IPR013968">
    <property type="entry name" value="PKS_KR"/>
</dbReference>
<evidence type="ECO:0000313" key="12">
    <source>
        <dbReference type="Proteomes" id="UP000634229"/>
    </source>
</evidence>
<dbReference type="InterPro" id="IPR032821">
    <property type="entry name" value="PKS_assoc"/>
</dbReference>
<dbReference type="InterPro" id="IPR001227">
    <property type="entry name" value="Ac_transferase_dom_sf"/>
</dbReference>
<proteinExistence type="predicted"/>
<gene>
    <name evidence="11" type="ORF">JK363_21340</name>
</gene>
<evidence type="ECO:0000256" key="6">
    <source>
        <dbReference type="ARBA" id="ARBA00023268"/>
    </source>
</evidence>
<dbReference type="Pfam" id="PF00109">
    <property type="entry name" value="ketoacyl-synt"/>
    <property type="match status" value="2"/>
</dbReference>
<dbReference type="SUPFAM" id="SSF51735">
    <property type="entry name" value="NAD(P)-binding Rossmann-fold domains"/>
    <property type="match status" value="2"/>
</dbReference>
<dbReference type="PROSITE" id="PS00606">
    <property type="entry name" value="KS3_1"/>
    <property type="match status" value="2"/>
</dbReference>
<feature type="domain" description="Ketosynthase family 3 (KS3)" evidence="10">
    <location>
        <begin position="33"/>
        <end position="459"/>
    </location>
</feature>
<dbReference type="InterPro" id="IPR014031">
    <property type="entry name" value="Ketoacyl_synth_C"/>
</dbReference>
<name>A0ABS1NGC6_9ACTN</name>
<dbReference type="InterPro" id="IPR014030">
    <property type="entry name" value="Ketoacyl_synth_N"/>
</dbReference>
<dbReference type="Pfam" id="PF00698">
    <property type="entry name" value="Acyl_transf_1"/>
    <property type="match status" value="2"/>
</dbReference>
<dbReference type="SUPFAM" id="SSF47336">
    <property type="entry name" value="ACP-like"/>
    <property type="match status" value="1"/>
</dbReference>
<dbReference type="SUPFAM" id="SSF101173">
    <property type="entry name" value="Docking domain B of the erythromycin polyketide synthase (DEBS)"/>
    <property type="match status" value="1"/>
</dbReference>
<dbReference type="PANTHER" id="PTHR43775">
    <property type="entry name" value="FATTY ACID SYNTHASE"/>
    <property type="match status" value="1"/>
</dbReference>
<feature type="non-terminal residue" evidence="11">
    <location>
        <position position="2534"/>
    </location>
</feature>
<dbReference type="Pfam" id="PF00550">
    <property type="entry name" value="PP-binding"/>
    <property type="match status" value="1"/>
</dbReference>
<dbReference type="Pfam" id="PF08659">
    <property type="entry name" value="KR"/>
    <property type="match status" value="1"/>
</dbReference>
<feature type="domain" description="Ketosynthase family 3 (KS3)" evidence="10">
    <location>
        <begin position="1546"/>
        <end position="1974"/>
    </location>
</feature>
<dbReference type="InterPro" id="IPR016036">
    <property type="entry name" value="Malonyl_transacylase_ACP-bd"/>
</dbReference>
<dbReference type="EMBL" id="JAERRF010000012">
    <property type="protein sequence ID" value="MBL1099167.1"/>
    <property type="molecule type" value="Genomic_DNA"/>
</dbReference>
<dbReference type="Gene3D" id="6.10.140.1830">
    <property type="match status" value="2"/>
</dbReference>
<feature type="coiled-coil region" evidence="8">
    <location>
        <begin position="4"/>
        <end position="31"/>
    </location>
</feature>
<dbReference type="Pfam" id="PF08990">
    <property type="entry name" value="Docking"/>
    <property type="match status" value="1"/>
</dbReference>
<dbReference type="InterPro" id="IPR006162">
    <property type="entry name" value="Ppantetheine_attach_site"/>
</dbReference>
<dbReference type="InterPro" id="IPR020806">
    <property type="entry name" value="PKS_PP-bd"/>
</dbReference>
<dbReference type="CDD" id="cd00833">
    <property type="entry name" value="PKS"/>
    <property type="match status" value="2"/>
</dbReference>
<evidence type="ECO:0000256" key="4">
    <source>
        <dbReference type="ARBA" id="ARBA00022679"/>
    </source>
</evidence>
<dbReference type="InterPro" id="IPR041618">
    <property type="entry name" value="PKS_DE"/>
</dbReference>
<organism evidence="11 12">
    <name type="scientific">Streptomyces coffeae</name>
    <dbReference type="NCBI Taxonomy" id="621382"/>
    <lineage>
        <taxon>Bacteria</taxon>
        <taxon>Bacillati</taxon>
        <taxon>Actinomycetota</taxon>
        <taxon>Actinomycetes</taxon>
        <taxon>Kitasatosporales</taxon>
        <taxon>Streptomycetaceae</taxon>
        <taxon>Streptomyces</taxon>
    </lineage>
</organism>
<dbReference type="InterPro" id="IPR018201">
    <property type="entry name" value="Ketoacyl_synth_AS"/>
</dbReference>
<dbReference type="PANTHER" id="PTHR43775:SF51">
    <property type="entry name" value="INACTIVE PHENOLPHTHIOCEROL SYNTHESIS POLYKETIDE SYNTHASE TYPE I PKS1-RELATED"/>
    <property type="match status" value="1"/>
</dbReference>
<protein>
    <submittedName>
        <fullName evidence="11">SDR family NAD(P)-dependent oxidoreductase</fullName>
    </submittedName>
</protein>
<sequence>MENEDRLRDYLKRATNDLRTARRRLREVEERENEPVAIIGMSCRYPGGVESPEDLWRLLVDGGDAVVEFPADRGWDVDALYDPDPEHAGTSITRHGGFLQGAAGFDPAFFGVNPREALAMDPQQRLLLETSWEAFERAGIDPAQARGTRTGVFAGVMYNDYATRLPQAPEGFEGYLANGSAGSIASGRIAYTFGLEGPAVTVDTACSSSLVALHLAMVALRREECSLALAGGATFMSTPRTFVEYSRQRALSVDGRCKAFSDSADGTGWGEGVGMLLVERLSDARRNGHPVLAVIRGSAVNQDGASNGLTAPNGPSQQAVIIQALASARLTPAQVDAVEAHGTGTTLGDPIEAQALLATYGQDRTADQPLWLGSLKSNIGHAQAAAGVGGIIKMVMAMRHGVLPKTLHIDEPSSHVDWSAGTVALLTEGQQWPETGEPRRAGVSSFGVSGTNAHVILEEAPAADPVSTVDTDLPIPTVTPWVLSARTPDALRAQADRLLSAVQGSDDFDPVGVGFSLATTRAVFEHRAVVVATEPAEFQSALAALAEGRGGSGVVVGEVAPHRVGFLFSGQGSQRLGMGRELAARFPVFAEALDAVLGEFDPAVREVLFGEDADALNETGVTQPALFAVEVALFRLLESWGVQPDVLAGHSIGELAAAYVAGVWSLADAAKVVSARGALMQALPSGGAMVAIQATEAEVAPELPDTVDIAAVNGPSSVVVSGVAADVETVAERWREAGRKVTRLRVSHAFHSPLMDPMLDEFRRVLESVSYEGPAIPIVSTLTGRLATAEELASPEYWVRHVRESVRFADAVVALREQGADVFLEIGPGGVLSGLGQLNAPEAGFVPALRGDRPELVALTTAVGQLHVRGVAVNLAACFDGSGARRVDLPTYAFQREHLWLDAPAGDDGAERISPVEERFWEAVEEGDLSDLARTLGVSSDDPLSAVLPRLSAWRRKQRDRSTADGWRYRVDWRPVAVGAGRLDGAWLVVASTGEDRAEWVRDALARNGAEAQVLHVDPEAVDWAEQLTELPAPSGVVSLLGLADAGGSTVPTGIAATMGLLRALGDADVQAPLWCVTSGAVSAGADDVVAGFEQSMLWGLGRVAALEYPGRWGGLVDLPHGQDDRIGDLLASVLAGTSGEDQVALRGNEILGRRLLPAPLGDASGDGWSPRGTVLVTGGTGALGGHVARWLAARGAEHVVLVSRRGQAAEGTEELEAELVELGARVTFAACDMADRESVAALLESVPTLTAVVHTAGIERSAALADLEPTDLAEFADVLAAKADSARNLHELLAGTPLDAFVLFSSIAGVWGSGGQAAYGAANAYLDALADHRRAAGLPATAVAWGPWGGGGMVADSGQAAHLRRRGLTTMAPEAALTGLGTAIEHGDSKVTIADVDWARFAGTFMAQRPSPLLRELPEVRAAFEATSAEGGTSALAQRLAGLDEAEQERQLTDLVRYEAAAVLGHVSAEAFSATRAFRELGFDSLTVMELRSRLSEATGVALPATLVFDYPTAAALAAYLRTELSGADVAPSPTAAVAVSGVTDEPIAIVAMACRYPGGVASPEDLWQVLLSGGDAVSQFPTDRGWDLEALYNPDPDAAGVGTSYTRMGAFLDHVADFDPALFGISPREALAMDPQQRLLLETSWETFERAGIDPNSLRGSGSGVFVGTNGQDYTTLMMAAPDSVEGYFGTGSAASVISGRLSYTFGLEGPAVTVDTACSSSLVALHLAVQALRSGECSLALAGGVTVMSTPAAFVEFSRQRGLAVDGRCKAFGAGADGTGWGEGIGMLLVERLSDAQRNGHPVLAVVRGSAVNQDGASNGLTAPNGPSQQRVIRQALASAQLAPSDVDVVEAHGTGTKLGDPIEAQALLATYGQDRPADQPLWLGSIKSNIGHTQAAAGVAGVIKMVMAMRHGVLPRTLHVDEPSPHVDWSAGAVELLTDQREWPAADRPWRAGVSSFGFSGTNAHTIIEQAPAVEQDEAPEPTDDGLVPWVLSAKGPEALREQAARLQSFVDESPELSVADVGRTLVFSRAALEHRAVVVATEPAEFQSALAALAEGRGGPGVVVGEVAPHRVSFLFSGQGSQRLGMGRELADRFPVFAEALDAVLGEFDPAVREVLFGEDADALNETGVTQPALFAVEVALFRLLESWGVQPDVLAGHSIGELAAAHASGVWSLADAAKVVSARGALMQALPSGGAMVAIQATEAEVSPELPETVGIAAVNGPTSVVVSGVTADVEAVAERWREAGRKVTSLRVSHAFHSPLMDPMLDEFRAVVEGIECGEPAIPIVSTLTGRLASAEELASSEYWVRHVRESVRFADAVSTLVAEGVGTFVEVGPGGTLSAMGRESAPDAGFVPVLRGDRPEAVAATTAAGQLHVRGVRVDWEAFFAGRGARRVDLPTYAFQRERYWLDAPSVAVGVEQMSPVEARFWEVVEDGDIADLTRTLDVSSDDPLSTVLPRLSAWRREQRDRSTADGWRYRVEWRPVAVGAGRLDGAWLVVAPTGEDRAEWVRDALARNGADVHVVHVDPGA</sequence>
<evidence type="ECO:0000259" key="10">
    <source>
        <dbReference type="PROSITE" id="PS52004"/>
    </source>
</evidence>
<comment type="caution">
    <text evidence="11">The sequence shown here is derived from an EMBL/GenBank/DDBJ whole genome shotgun (WGS) entry which is preliminary data.</text>
</comment>
<dbReference type="PROSITE" id="PS52004">
    <property type="entry name" value="KS3_2"/>
    <property type="match status" value="2"/>
</dbReference>
<keyword evidence="5" id="KW-0045">Antibiotic biosynthesis</keyword>